<sequence>MDLDAVADELYGLPPEAFTAVRDARAAAARSAGDRALAEKIRKLRRPSSSAWAANLLVRERPDEIKPLLQLGQALRQAHRDLDGAQLRELSRRQHLLINALSRQAGQLAKEAGHPISDDVQHEVEGTLHAVLADPSAAQTWAAGRLVKPLSPTLGFPSADDTALRRAPAARTPSTASRPAPRARGDRAADEERRRRIEGARREAADSEGELRALEDEAATAGREADEAAEHESGLQQRVGELADELKRLENEQRQARTATQKARERVRAVDRQVREARRRAESTAAQVERLGGQDPGHGRTKETKKGDV</sequence>
<feature type="compositionally biased region" description="Basic and acidic residues" evidence="1">
    <location>
        <begin position="262"/>
        <end position="282"/>
    </location>
</feature>
<feature type="compositionally biased region" description="Basic and acidic residues" evidence="1">
    <location>
        <begin position="297"/>
        <end position="309"/>
    </location>
</feature>
<organism evidence="2">
    <name type="scientific">Streptomyces sp. R41</name>
    <dbReference type="NCBI Taxonomy" id="3238632"/>
    <lineage>
        <taxon>Bacteria</taxon>
        <taxon>Bacillati</taxon>
        <taxon>Actinomycetota</taxon>
        <taxon>Actinomycetes</taxon>
        <taxon>Kitasatosporales</taxon>
        <taxon>Streptomycetaceae</taxon>
        <taxon>Streptomyces</taxon>
    </lineage>
</organism>
<name>A0AB39RVE7_9ACTN</name>
<gene>
    <name evidence="2" type="ORF">AB5J53_46975</name>
</gene>
<dbReference type="RefSeq" id="WP_369251699.1">
    <property type="nucleotide sequence ID" value="NZ_CP163443.1"/>
</dbReference>
<evidence type="ECO:0000256" key="1">
    <source>
        <dbReference type="SAM" id="MobiDB-lite"/>
    </source>
</evidence>
<evidence type="ECO:0000313" key="2">
    <source>
        <dbReference type="EMBL" id="XDQ58649.1"/>
    </source>
</evidence>
<evidence type="ECO:0008006" key="3">
    <source>
        <dbReference type="Google" id="ProtNLM"/>
    </source>
</evidence>
<feature type="compositionally biased region" description="Basic and acidic residues" evidence="1">
    <location>
        <begin position="244"/>
        <end position="255"/>
    </location>
</feature>
<feature type="compositionally biased region" description="Low complexity" evidence="1">
    <location>
        <begin position="165"/>
        <end position="182"/>
    </location>
</feature>
<dbReference type="EMBL" id="CP163443">
    <property type="protein sequence ID" value="XDQ58649.1"/>
    <property type="molecule type" value="Genomic_DNA"/>
</dbReference>
<protein>
    <recommendedName>
        <fullName evidence="3">Transposase</fullName>
    </recommendedName>
</protein>
<reference evidence="2" key="1">
    <citation type="submission" date="2024-07" db="EMBL/GenBank/DDBJ databases">
        <authorList>
            <person name="Yu S.T."/>
        </authorList>
    </citation>
    <scope>NUCLEOTIDE SEQUENCE</scope>
    <source>
        <strain evidence="2">R41</strain>
    </source>
</reference>
<feature type="compositionally biased region" description="Basic and acidic residues" evidence="1">
    <location>
        <begin position="183"/>
        <end position="215"/>
    </location>
</feature>
<proteinExistence type="predicted"/>
<feature type="region of interest" description="Disordered" evidence="1">
    <location>
        <begin position="150"/>
        <end position="309"/>
    </location>
</feature>
<feature type="compositionally biased region" description="Basic and acidic residues" evidence="1">
    <location>
        <begin position="223"/>
        <end position="233"/>
    </location>
</feature>
<dbReference type="AlphaFoldDB" id="A0AB39RVE7"/>
<accession>A0AB39RVE7</accession>